<reference evidence="3 4" key="1">
    <citation type="submission" date="2016-07" db="EMBL/GenBank/DDBJ databases">
        <title>Pervasive Adenine N6-methylation of Active Genes in Fungi.</title>
        <authorList>
            <consortium name="DOE Joint Genome Institute"/>
            <person name="Mondo S.J."/>
            <person name="Dannebaum R.O."/>
            <person name="Kuo R.C."/>
            <person name="Labutti K."/>
            <person name="Haridas S."/>
            <person name="Kuo A."/>
            <person name="Salamov A."/>
            <person name="Ahrendt S.R."/>
            <person name="Lipzen A."/>
            <person name="Sullivan W."/>
            <person name="Andreopoulos W.B."/>
            <person name="Clum A."/>
            <person name="Lindquist E."/>
            <person name="Daum C."/>
            <person name="Ramamoorthy G.K."/>
            <person name="Gryganskyi A."/>
            <person name="Culley D."/>
            <person name="Magnuson J.K."/>
            <person name="James T.Y."/>
            <person name="O'Malley M.A."/>
            <person name="Stajich J.E."/>
            <person name="Spatafora J.W."/>
            <person name="Visel A."/>
            <person name="Grigoriev I.V."/>
        </authorList>
    </citation>
    <scope>NUCLEOTIDE SEQUENCE [LARGE SCALE GENOMIC DNA]</scope>
    <source>
        <strain evidence="3 4">PL171</strain>
    </source>
</reference>
<dbReference type="Proteomes" id="UP000193411">
    <property type="component" value="Unassembled WGS sequence"/>
</dbReference>
<evidence type="ECO:0000256" key="1">
    <source>
        <dbReference type="SAM" id="MobiDB-lite"/>
    </source>
</evidence>
<feature type="chain" id="PRO_5012237573" evidence="2">
    <location>
        <begin position="20"/>
        <end position="373"/>
    </location>
</feature>
<dbReference type="STRING" id="765915.A0A1Y2HL37"/>
<organism evidence="3 4">
    <name type="scientific">Catenaria anguillulae PL171</name>
    <dbReference type="NCBI Taxonomy" id="765915"/>
    <lineage>
        <taxon>Eukaryota</taxon>
        <taxon>Fungi</taxon>
        <taxon>Fungi incertae sedis</taxon>
        <taxon>Blastocladiomycota</taxon>
        <taxon>Blastocladiomycetes</taxon>
        <taxon>Blastocladiales</taxon>
        <taxon>Catenariaceae</taxon>
        <taxon>Catenaria</taxon>
    </lineage>
</organism>
<feature type="region of interest" description="Disordered" evidence="1">
    <location>
        <begin position="322"/>
        <end position="373"/>
    </location>
</feature>
<dbReference type="Pfam" id="PF13668">
    <property type="entry name" value="Ferritin_2"/>
    <property type="match status" value="1"/>
</dbReference>
<dbReference type="InterPro" id="IPR052965">
    <property type="entry name" value="Pigment-catalase-like"/>
</dbReference>
<protein>
    <submittedName>
        <fullName evidence="3">Ferritin-like domain-domain-containing protein</fullName>
    </submittedName>
</protein>
<dbReference type="PANTHER" id="PTHR31694">
    <property type="entry name" value="DESICCATION-LIKE PROTEIN"/>
    <property type="match status" value="1"/>
</dbReference>
<evidence type="ECO:0000256" key="2">
    <source>
        <dbReference type="SAM" id="SignalP"/>
    </source>
</evidence>
<evidence type="ECO:0000313" key="3">
    <source>
        <dbReference type="EMBL" id="ORZ34413.1"/>
    </source>
</evidence>
<name>A0A1Y2HL37_9FUNG</name>
<sequence>MRLSVHLISLAALVAAAFAAPASTLYKRQNNGNNGNNGQNQGGNNNADLGILNFALTLELLEASFYQEGLRRFPEAEMRRAGVADAGMAVRNLVHLLEHESAHCEFAFNLPDVRTFLSTARVLEKVGVSAYAGALAGIQNPALQTAAGTIATVEARHASFLNALNNIDPAPEAFDTPLNGAQVLTLAAPFIRSCNVDLGIRALTALDVETPTARPGEQVRFRTNLAQLANNQQTSCVFMFNGQSIVAPLNNGQCQVPAEARGDVYLMAVRGNQAPSAQNQNAILAGPTVFSVDTFALDSCREIHGSKNQRIQVNNDVRDYGERRMGEMRDMMRRREENRKAGNGNGGQRAAAPTKQYMAPPQQQQGAKKDGGN</sequence>
<gene>
    <name evidence="3" type="ORF">BCR44DRAFT_1436205</name>
</gene>
<dbReference type="PANTHER" id="PTHR31694:SF26">
    <property type="entry name" value="OS05G0151100 PROTEIN"/>
    <property type="match status" value="1"/>
</dbReference>
<proteinExistence type="predicted"/>
<dbReference type="OrthoDB" id="1001765at2759"/>
<comment type="caution">
    <text evidence="3">The sequence shown here is derived from an EMBL/GenBank/DDBJ whole genome shotgun (WGS) entry which is preliminary data.</text>
</comment>
<dbReference type="InterPro" id="IPR009078">
    <property type="entry name" value="Ferritin-like_SF"/>
</dbReference>
<keyword evidence="2" id="KW-0732">Signal</keyword>
<keyword evidence="4" id="KW-1185">Reference proteome</keyword>
<feature type="signal peptide" evidence="2">
    <location>
        <begin position="1"/>
        <end position="19"/>
    </location>
</feature>
<dbReference type="SUPFAM" id="SSF47240">
    <property type="entry name" value="Ferritin-like"/>
    <property type="match status" value="1"/>
</dbReference>
<dbReference type="EMBL" id="MCFL01000028">
    <property type="protein sequence ID" value="ORZ34413.1"/>
    <property type="molecule type" value="Genomic_DNA"/>
</dbReference>
<feature type="compositionally biased region" description="Basic and acidic residues" evidence="1">
    <location>
        <begin position="322"/>
        <end position="340"/>
    </location>
</feature>
<dbReference type="AlphaFoldDB" id="A0A1Y2HL37"/>
<accession>A0A1Y2HL37</accession>
<evidence type="ECO:0000313" key="4">
    <source>
        <dbReference type="Proteomes" id="UP000193411"/>
    </source>
</evidence>